<gene>
    <name evidence="1" type="ORF">VJ786_02085</name>
</gene>
<proteinExistence type="predicted"/>
<evidence type="ECO:0000313" key="2">
    <source>
        <dbReference type="Proteomes" id="UP001363035"/>
    </source>
</evidence>
<evidence type="ECO:0008006" key="3">
    <source>
        <dbReference type="Google" id="ProtNLM"/>
    </source>
</evidence>
<dbReference type="Proteomes" id="UP001363035">
    <property type="component" value="Unassembled WGS sequence"/>
</dbReference>
<keyword evidence="2" id="KW-1185">Reference proteome</keyword>
<reference evidence="1 2" key="1">
    <citation type="submission" date="2024-01" db="EMBL/GenBank/DDBJ databases">
        <title>Sphingobacterium tenebrionis sp. nov., a novel endophyte isolated from tenebrio molitor intestines.</title>
        <authorList>
            <person name="Zhang C."/>
        </authorList>
    </citation>
    <scope>NUCLEOTIDE SEQUENCE [LARGE SCALE GENOMIC DNA]</scope>
    <source>
        <strain evidence="1 2">PU5-4</strain>
    </source>
</reference>
<protein>
    <recommendedName>
        <fullName evidence="3">Glycosyltransferase family 4 protein</fullName>
    </recommendedName>
</protein>
<dbReference type="Gene3D" id="3.40.50.2000">
    <property type="entry name" value="Glycogen Phosphorylase B"/>
    <property type="match status" value="1"/>
</dbReference>
<evidence type="ECO:0000313" key="1">
    <source>
        <dbReference type="EMBL" id="MEI5983685.1"/>
    </source>
</evidence>
<dbReference type="RefSeq" id="WP_336557132.1">
    <property type="nucleotide sequence ID" value="NZ_JAYLLN010000003.1"/>
</dbReference>
<organism evidence="1 2">
    <name type="scientific">Sphingobacterium tenebrionis</name>
    <dbReference type="NCBI Taxonomy" id="3111775"/>
    <lineage>
        <taxon>Bacteria</taxon>
        <taxon>Pseudomonadati</taxon>
        <taxon>Bacteroidota</taxon>
        <taxon>Sphingobacteriia</taxon>
        <taxon>Sphingobacteriales</taxon>
        <taxon>Sphingobacteriaceae</taxon>
        <taxon>Sphingobacterium</taxon>
    </lineage>
</organism>
<sequence length="341" mass="39979">MQNRIYFYLPPGTINDATNYYCNLLENGFSKAGFEVLRVSNSKVVPKFSTVLTIRSGDQIDFLFKKCKFLNWFQGIGPEEYRLLHKGEKKAYVISRVLEFFENRGLKKSKVCFFVSDKMKEHYESKYKLDLNEKAIIIPCYNIPLNESYFNNELKHELKFVYAGGIFAWQCIDETLLIFKEIVNLRKDATLTLLTGDKEKALDLIHKFDVPNVNIDYVKLNDLQHELSKYTYGFLIRKDDPINNVSTPTKMNSYMAAGIIPIYTPVISAFEKNIDMNNFNLKFSLDQSYKTIAESIIRFHDSGFNKLEMYQEYKRIFEHFYNDEKYVNNIVQYIADKNGTI</sequence>
<comment type="caution">
    <text evidence="1">The sequence shown here is derived from an EMBL/GenBank/DDBJ whole genome shotgun (WGS) entry which is preliminary data.</text>
</comment>
<dbReference type="EMBL" id="JAYLLN010000003">
    <property type="protein sequence ID" value="MEI5983685.1"/>
    <property type="molecule type" value="Genomic_DNA"/>
</dbReference>
<name>A0ABU8I395_9SPHI</name>
<accession>A0ABU8I395</accession>
<dbReference type="SUPFAM" id="SSF53756">
    <property type="entry name" value="UDP-Glycosyltransferase/glycogen phosphorylase"/>
    <property type="match status" value="1"/>
</dbReference>